<protein>
    <submittedName>
        <fullName evidence="2">Uncharacterized protein</fullName>
    </submittedName>
</protein>
<dbReference type="AlphaFoldDB" id="A0A2N5DWE6"/>
<dbReference type="EMBL" id="PJZH01000023">
    <property type="protein sequence ID" value="PLR31516.1"/>
    <property type="molecule type" value="Genomic_DNA"/>
</dbReference>
<keyword evidence="1" id="KW-0812">Transmembrane</keyword>
<proteinExistence type="predicted"/>
<evidence type="ECO:0000313" key="3">
    <source>
        <dbReference type="Proteomes" id="UP000234503"/>
    </source>
</evidence>
<reference evidence="2 3" key="1">
    <citation type="submission" date="2017-12" db="EMBL/GenBank/DDBJ databases">
        <title>Characterization of six clinical isolates of Enterochimera gen. nov., a novel genus of the Yersiniaciae family and the three species Enterochimera arupensis sp. nov., Enterochimera coloradensis sp. nov, and Enterochimera californica sp. nov.</title>
        <authorList>
            <person name="Rossi A."/>
            <person name="Fisher M."/>
        </authorList>
    </citation>
    <scope>NUCLEOTIDE SEQUENCE [LARGE SCALE GENOMIC DNA]</scope>
    <source>
        <strain evidence="3">2016-Iso4</strain>
    </source>
</reference>
<keyword evidence="1" id="KW-1133">Transmembrane helix</keyword>
<name>A0A2N5DWE6_9GAMM</name>
<gene>
    <name evidence="2" type="ORF">CYR32_16780</name>
</gene>
<evidence type="ECO:0000256" key="1">
    <source>
        <dbReference type="SAM" id="Phobius"/>
    </source>
</evidence>
<organism evidence="2 3">
    <name type="scientific">Chimaeribacter coloradensis</name>
    <dbReference type="NCBI Taxonomy" id="2060068"/>
    <lineage>
        <taxon>Bacteria</taxon>
        <taxon>Pseudomonadati</taxon>
        <taxon>Pseudomonadota</taxon>
        <taxon>Gammaproteobacteria</taxon>
        <taxon>Enterobacterales</taxon>
        <taxon>Yersiniaceae</taxon>
        <taxon>Chimaeribacter</taxon>
    </lineage>
</organism>
<accession>A0A2N5DWE6</accession>
<feature type="transmembrane region" description="Helical" evidence="1">
    <location>
        <begin position="6"/>
        <end position="24"/>
    </location>
</feature>
<comment type="caution">
    <text evidence="2">The sequence shown here is derived from an EMBL/GenBank/DDBJ whole genome shotgun (WGS) entry which is preliminary data.</text>
</comment>
<sequence length="63" mass="7749">MRVKQGVSWWFFPYLRLVCWVYALRGRELSDQQLEQRVMRHLHPQARARRKNNVVLNKLREKG</sequence>
<evidence type="ECO:0000313" key="2">
    <source>
        <dbReference type="EMBL" id="PLR31516.1"/>
    </source>
</evidence>
<keyword evidence="1" id="KW-0472">Membrane</keyword>
<keyword evidence="3" id="KW-1185">Reference proteome</keyword>
<dbReference type="Proteomes" id="UP000234503">
    <property type="component" value="Unassembled WGS sequence"/>
</dbReference>